<accession>A0AAV7N404</accession>
<dbReference type="EMBL" id="JANPWB010000013">
    <property type="protein sequence ID" value="KAJ1110760.1"/>
    <property type="molecule type" value="Genomic_DNA"/>
</dbReference>
<proteinExistence type="predicted"/>
<keyword evidence="2" id="KW-1185">Reference proteome</keyword>
<gene>
    <name evidence="1" type="ORF">NDU88_008106</name>
</gene>
<dbReference type="AlphaFoldDB" id="A0AAV7N404"/>
<evidence type="ECO:0000313" key="2">
    <source>
        <dbReference type="Proteomes" id="UP001066276"/>
    </source>
</evidence>
<name>A0AAV7N404_PLEWA</name>
<organism evidence="1 2">
    <name type="scientific">Pleurodeles waltl</name>
    <name type="common">Iberian ribbed newt</name>
    <dbReference type="NCBI Taxonomy" id="8319"/>
    <lineage>
        <taxon>Eukaryota</taxon>
        <taxon>Metazoa</taxon>
        <taxon>Chordata</taxon>
        <taxon>Craniata</taxon>
        <taxon>Vertebrata</taxon>
        <taxon>Euteleostomi</taxon>
        <taxon>Amphibia</taxon>
        <taxon>Batrachia</taxon>
        <taxon>Caudata</taxon>
        <taxon>Salamandroidea</taxon>
        <taxon>Salamandridae</taxon>
        <taxon>Pleurodelinae</taxon>
        <taxon>Pleurodeles</taxon>
    </lineage>
</organism>
<sequence length="50" mass="5061">MLTCLGKSMCCVMAGVGVPLVEADHVALFQHDGCPSFNLALGVAKAQGVA</sequence>
<dbReference type="Proteomes" id="UP001066276">
    <property type="component" value="Chromosome 9"/>
</dbReference>
<reference evidence="1" key="1">
    <citation type="journal article" date="2022" name="bioRxiv">
        <title>Sequencing and chromosome-scale assembly of the giantPleurodeles waltlgenome.</title>
        <authorList>
            <person name="Brown T."/>
            <person name="Elewa A."/>
            <person name="Iarovenko S."/>
            <person name="Subramanian E."/>
            <person name="Araus A.J."/>
            <person name="Petzold A."/>
            <person name="Susuki M."/>
            <person name="Suzuki K.-i.T."/>
            <person name="Hayashi T."/>
            <person name="Toyoda A."/>
            <person name="Oliveira C."/>
            <person name="Osipova E."/>
            <person name="Leigh N.D."/>
            <person name="Simon A."/>
            <person name="Yun M.H."/>
        </authorList>
    </citation>
    <scope>NUCLEOTIDE SEQUENCE</scope>
    <source>
        <strain evidence="1">20211129_DDA</strain>
        <tissue evidence="1">Liver</tissue>
    </source>
</reference>
<protein>
    <submittedName>
        <fullName evidence="1">Uncharacterized protein</fullName>
    </submittedName>
</protein>
<comment type="caution">
    <text evidence="1">The sequence shown here is derived from an EMBL/GenBank/DDBJ whole genome shotgun (WGS) entry which is preliminary data.</text>
</comment>
<feature type="non-terminal residue" evidence="1">
    <location>
        <position position="50"/>
    </location>
</feature>
<evidence type="ECO:0000313" key="1">
    <source>
        <dbReference type="EMBL" id="KAJ1110760.1"/>
    </source>
</evidence>